<evidence type="ECO:0000259" key="2">
    <source>
        <dbReference type="Pfam" id="PF00561"/>
    </source>
</evidence>
<dbReference type="Proteomes" id="UP000199758">
    <property type="component" value="Unassembled WGS sequence"/>
</dbReference>
<dbReference type="EMBL" id="FQWZ01000002">
    <property type="protein sequence ID" value="SHG65105.1"/>
    <property type="molecule type" value="Genomic_DNA"/>
</dbReference>
<proteinExistence type="predicted"/>
<dbReference type="PRINTS" id="PR00111">
    <property type="entry name" value="ABHYDROLASE"/>
</dbReference>
<dbReference type="STRING" id="490188.SAMN04488068_0934"/>
<dbReference type="PANTHER" id="PTHR46438">
    <property type="entry name" value="ALPHA/BETA-HYDROLASES SUPERFAMILY PROTEIN"/>
    <property type="match status" value="1"/>
</dbReference>
<accession>A0A1M5LJC0</accession>
<dbReference type="InterPro" id="IPR029058">
    <property type="entry name" value="AB_hydrolase_fold"/>
</dbReference>
<keyword evidence="1" id="KW-0732">Signal</keyword>
<dbReference type="Pfam" id="PF00561">
    <property type="entry name" value="Abhydrolase_1"/>
    <property type="match status" value="1"/>
</dbReference>
<dbReference type="InterPro" id="IPR000073">
    <property type="entry name" value="AB_hydrolase_1"/>
</dbReference>
<name>A0A1M5LJC0_9GAMM</name>
<feature type="chain" id="PRO_5012928852" evidence="1">
    <location>
        <begin position="25"/>
        <end position="319"/>
    </location>
</feature>
<dbReference type="SUPFAM" id="SSF53474">
    <property type="entry name" value="alpha/beta-Hydrolases"/>
    <property type="match status" value="1"/>
</dbReference>
<dbReference type="PANTHER" id="PTHR46438:SF11">
    <property type="entry name" value="LIPASE-RELATED"/>
    <property type="match status" value="1"/>
</dbReference>
<feature type="signal peptide" evidence="1">
    <location>
        <begin position="1"/>
        <end position="24"/>
    </location>
</feature>
<dbReference type="OrthoDB" id="2086224at2"/>
<dbReference type="InterPro" id="IPR000639">
    <property type="entry name" value="Epox_hydrolase-like"/>
</dbReference>
<dbReference type="RefSeq" id="WP_072894637.1">
    <property type="nucleotide sequence ID" value="NZ_FQWZ01000002.1"/>
</dbReference>
<evidence type="ECO:0000313" key="3">
    <source>
        <dbReference type="EMBL" id="SHG65105.1"/>
    </source>
</evidence>
<dbReference type="GO" id="GO:0003824">
    <property type="term" value="F:catalytic activity"/>
    <property type="evidence" value="ECO:0007669"/>
    <property type="project" value="InterPro"/>
</dbReference>
<sequence length="319" mass="34964">MTRLGRRLLSAALLVLAAALAAVALTLAPDRPVEDLAARWAPPPSQFVDIDGMRVHLRDVGPRGDAHPLVLLHGTSASLHTWEGWVSALSAQRRVITLDLPGFALTGPFPDGDYRVERYVAFMRALLDRLAIDHAVLIGNSFGGQVAWTTALALPDRIDALVLVDAAGYPRAAKSVPIGFRIAQTPGLRLLMRQVLPRAFIESSLRNVYGDPSSVSDALVDRYWELTLRTGNRAALAARFEQSAPGPEWVARIATLTLPTLILWGGRDRLIPPPLGERFERDIAGSRRIVFDELGHVPQEEDPMRSVAPVDGFLRDHRL</sequence>
<feature type="domain" description="AB hydrolase-1" evidence="2">
    <location>
        <begin position="68"/>
        <end position="303"/>
    </location>
</feature>
<keyword evidence="4" id="KW-1185">Reference proteome</keyword>
<evidence type="ECO:0000313" key="4">
    <source>
        <dbReference type="Proteomes" id="UP000199758"/>
    </source>
</evidence>
<organism evidence="3 4">
    <name type="scientific">Hydrocarboniphaga daqingensis</name>
    <dbReference type="NCBI Taxonomy" id="490188"/>
    <lineage>
        <taxon>Bacteria</taxon>
        <taxon>Pseudomonadati</taxon>
        <taxon>Pseudomonadota</taxon>
        <taxon>Gammaproteobacteria</taxon>
        <taxon>Nevskiales</taxon>
        <taxon>Nevskiaceae</taxon>
        <taxon>Hydrocarboniphaga</taxon>
    </lineage>
</organism>
<dbReference type="AlphaFoldDB" id="A0A1M5LJC0"/>
<protein>
    <submittedName>
        <fullName evidence="3">Pimeloyl-ACP methyl ester carboxylesterase</fullName>
    </submittedName>
</protein>
<dbReference type="Gene3D" id="3.40.50.1820">
    <property type="entry name" value="alpha/beta hydrolase"/>
    <property type="match status" value="1"/>
</dbReference>
<reference evidence="3 4" key="1">
    <citation type="submission" date="2016-11" db="EMBL/GenBank/DDBJ databases">
        <authorList>
            <person name="Jaros S."/>
            <person name="Januszkiewicz K."/>
            <person name="Wedrychowicz H."/>
        </authorList>
    </citation>
    <scope>NUCLEOTIDE SEQUENCE [LARGE SCALE GENOMIC DNA]</scope>
    <source>
        <strain evidence="3 4">CGMCC 1.7049</strain>
    </source>
</reference>
<evidence type="ECO:0000256" key="1">
    <source>
        <dbReference type="SAM" id="SignalP"/>
    </source>
</evidence>
<dbReference type="PRINTS" id="PR00412">
    <property type="entry name" value="EPOXHYDRLASE"/>
</dbReference>
<gene>
    <name evidence="3" type="ORF">SAMN04488068_0934</name>
</gene>